<name>A0A8J5K7P0_HOMAM</name>
<dbReference type="AlphaFoldDB" id="A0A8J5K7P0"/>
<reference evidence="1" key="1">
    <citation type="journal article" date="2021" name="Sci. Adv.">
        <title>The American lobster genome reveals insights on longevity, neural, and immune adaptations.</title>
        <authorList>
            <person name="Polinski J.M."/>
            <person name="Zimin A.V."/>
            <person name="Clark K.F."/>
            <person name="Kohn A.B."/>
            <person name="Sadowski N."/>
            <person name="Timp W."/>
            <person name="Ptitsyn A."/>
            <person name="Khanna P."/>
            <person name="Romanova D.Y."/>
            <person name="Williams P."/>
            <person name="Greenwood S.J."/>
            <person name="Moroz L.L."/>
            <person name="Walt D.R."/>
            <person name="Bodnar A.G."/>
        </authorList>
    </citation>
    <scope>NUCLEOTIDE SEQUENCE</scope>
    <source>
        <strain evidence="1">GMGI-L3</strain>
    </source>
</reference>
<organism evidence="1 2">
    <name type="scientific">Homarus americanus</name>
    <name type="common">American lobster</name>
    <dbReference type="NCBI Taxonomy" id="6706"/>
    <lineage>
        <taxon>Eukaryota</taxon>
        <taxon>Metazoa</taxon>
        <taxon>Ecdysozoa</taxon>
        <taxon>Arthropoda</taxon>
        <taxon>Crustacea</taxon>
        <taxon>Multicrustacea</taxon>
        <taxon>Malacostraca</taxon>
        <taxon>Eumalacostraca</taxon>
        <taxon>Eucarida</taxon>
        <taxon>Decapoda</taxon>
        <taxon>Pleocyemata</taxon>
        <taxon>Astacidea</taxon>
        <taxon>Nephropoidea</taxon>
        <taxon>Nephropidae</taxon>
        <taxon>Homarus</taxon>
    </lineage>
</organism>
<dbReference type="EMBL" id="JAHLQT010013357">
    <property type="protein sequence ID" value="KAG7170836.1"/>
    <property type="molecule type" value="Genomic_DNA"/>
</dbReference>
<keyword evidence="2" id="KW-1185">Reference proteome</keyword>
<evidence type="ECO:0000313" key="2">
    <source>
        <dbReference type="Proteomes" id="UP000747542"/>
    </source>
</evidence>
<accession>A0A8J5K7P0</accession>
<sequence length="100" mass="11086">MVEQTTRPMTSSPVVCLIGETEALHFTPHNHSFPHSYTSQSVLPSLLHLTVSHSLTLYTSLSVLPCTPTPHLSPFLPPHLCQSFPHSYTSVSPFLNRTPH</sequence>
<protein>
    <submittedName>
        <fullName evidence="1">Uncharacterized protein</fullName>
    </submittedName>
</protein>
<proteinExistence type="predicted"/>
<gene>
    <name evidence="1" type="ORF">Hamer_G032213</name>
</gene>
<dbReference type="Proteomes" id="UP000747542">
    <property type="component" value="Unassembled WGS sequence"/>
</dbReference>
<comment type="caution">
    <text evidence="1">The sequence shown here is derived from an EMBL/GenBank/DDBJ whole genome shotgun (WGS) entry which is preliminary data.</text>
</comment>
<feature type="non-terminal residue" evidence="1">
    <location>
        <position position="1"/>
    </location>
</feature>
<evidence type="ECO:0000313" key="1">
    <source>
        <dbReference type="EMBL" id="KAG7170836.1"/>
    </source>
</evidence>